<evidence type="ECO:0000256" key="2">
    <source>
        <dbReference type="SAM" id="Phobius"/>
    </source>
</evidence>
<dbReference type="EMBL" id="JADCUA010000037">
    <property type="protein sequence ID" value="KAH9829599.1"/>
    <property type="molecule type" value="Genomic_DNA"/>
</dbReference>
<comment type="caution">
    <text evidence="3">The sequence shown here is derived from an EMBL/GenBank/DDBJ whole genome shotgun (WGS) entry which is preliminary data.</text>
</comment>
<protein>
    <submittedName>
        <fullName evidence="3">Uncharacterized protein</fullName>
    </submittedName>
</protein>
<keyword evidence="2" id="KW-0812">Transmembrane</keyword>
<feature type="transmembrane region" description="Helical" evidence="2">
    <location>
        <begin position="157"/>
        <end position="182"/>
    </location>
</feature>
<feature type="region of interest" description="Disordered" evidence="1">
    <location>
        <begin position="231"/>
        <end position="293"/>
    </location>
</feature>
<proteinExistence type="predicted"/>
<feature type="compositionally biased region" description="Basic and acidic residues" evidence="1">
    <location>
        <begin position="268"/>
        <end position="280"/>
    </location>
</feature>
<organism evidence="3 4">
    <name type="scientific">Rhodofomes roseus</name>
    <dbReference type="NCBI Taxonomy" id="34475"/>
    <lineage>
        <taxon>Eukaryota</taxon>
        <taxon>Fungi</taxon>
        <taxon>Dikarya</taxon>
        <taxon>Basidiomycota</taxon>
        <taxon>Agaricomycotina</taxon>
        <taxon>Agaricomycetes</taxon>
        <taxon>Polyporales</taxon>
        <taxon>Rhodofomes</taxon>
    </lineage>
</organism>
<keyword evidence="2" id="KW-0472">Membrane</keyword>
<evidence type="ECO:0000256" key="1">
    <source>
        <dbReference type="SAM" id="MobiDB-lite"/>
    </source>
</evidence>
<keyword evidence="4" id="KW-1185">Reference proteome</keyword>
<name>A0ABQ8JZ70_9APHY</name>
<gene>
    <name evidence="3" type="ORF">C8Q71DRAFT_790072</name>
</gene>
<keyword evidence="2" id="KW-1133">Transmembrane helix</keyword>
<dbReference type="RefSeq" id="XP_047773055.1">
    <property type="nucleotide sequence ID" value="XM_047925286.1"/>
</dbReference>
<dbReference type="GeneID" id="72006018"/>
<accession>A0ABQ8JZ70</accession>
<evidence type="ECO:0000313" key="4">
    <source>
        <dbReference type="Proteomes" id="UP000814176"/>
    </source>
</evidence>
<sequence>MHSQCHYGDRTLLKAVSGHAASIRSRRRSVEESPYHRLSCQLYTVAQRRDHPFLAVLCPPMAVSTPSDIFFLSSTDGDSETQSYVATITLEWVVAGTSSLSSPTSPVTTTKADIVTRTMTSVSMATWTVTESRNSSTSIPMPSIIMMPAGGLSAGEVVGIAAGVVLGTLCILAAMTACLLCYRREKAPSHKFVPLRDTGEDPPGDSSVFLHIAHNKSSWMHDEAEPLAWSVPTEPRTPLTPASPVPSDLLTTATLGSPTEPAPCVRPVQERQEVPDEQRRAKSHPQSRASRMLSWIDPRRSLRMLSDADRASEVDSGLRFRYELRRVSTPSALVYTPPPYSEA</sequence>
<reference evidence="3 4" key="1">
    <citation type="journal article" date="2021" name="Environ. Microbiol.">
        <title>Gene family expansions and transcriptome signatures uncover fungal adaptations to wood decay.</title>
        <authorList>
            <person name="Hage H."/>
            <person name="Miyauchi S."/>
            <person name="Viragh M."/>
            <person name="Drula E."/>
            <person name="Min B."/>
            <person name="Chaduli D."/>
            <person name="Navarro D."/>
            <person name="Favel A."/>
            <person name="Norest M."/>
            <person name="Lesage-Meessen L."/>
            <person name="Balint B."/>
            <person name="Merenyi Z."/>
            <person name="de Eugenio L."/>
            <person name="Morin E."/>
            <person name="Martinez A.T."/>
            <person name="Baldrian P."/>
            <person name="Stursova M."/>
            <person name="Martinez M.J."/>
            <person name="Novotny C."/>
            <person name="Magnuson J.K."/>
            <person name="Spatafora J.W."/>
            <person name="Maurice S."/>
            <person name="Pangilinan J."/>
            <person name="Andreopoulos W."/>
            <person name="LaButti K."/>
            <person name="Hundley H."/>
            <person name="Na H."/>
            <person name="Kuo A."/>
            <person name="Barry K."/>
            <person name="Lipzen A."/>
            <person name="Henrissat B."/>
            <person name="Riley R."/>
            <person name="Ahrendt S."/>
            <person name="Nagy L.G."/>
            <person name="Grigoriev I.V."/>
            <person name="Martin F."/>
            <person name="Rosso M.N."/>
        </authorList>
    </citation>
    <scope>NUCLEOTIDE SEQUENCE [LARGE SCALE GENOMIC DNA]</scope>
    <source>
        <strain evidence="3 4">CIRM-BRFM 1785</strain>
    </source>
</reference>
<dbReference type="Proteomes" id="UP000814176">
    <property type="component" value="Unassembled WGS sequence"/>
</dbReference>
<evidence type="ECO:0000313" key="3">
    <source>
        <dbReference type="EMBL" id="KAH9829599.1"/>
    </source>
</evidence>